<dbReference type="Gene3D" id="2.160.20.80">
    <property type="entry name" value="E3 ubiquitin-protein ligase SopA"/>
    <property type="match status" value="1"/>
</dbReference>
<accession>A0A2Z4ITT3</accession>
<reference evidence="2 3" key="1">
    <citation type="journal article" date="2019" name="Int. J. Syst. Evol. Microbiol.">
        <title>Streptomyces cadmiisoli sp. nov., a novel actinomycete isolated from cadmium-contaminated soil.</title>
        <authorList>
            <person name="Li K."/>
            <person name="Tang X."/>
            <person name="Zhao J."/>
            <person name="Guo Y."/>
            <person name="Tang Y."/>
            <person name="Gao J."/>
        </authorList>
    </citation>
    <scope>NUCLEOTIDE SEQUENCE [LARGE SCALE GENOMIC DNA]</scope>
    <source>
        <strain evidence="2 3">ZFG47</strain>
    </source>
</reference>
<feature type="region of interest" description="Disordered" evidence="1">
    <location>
        <begin position="16"/>
        <end position="43"/>
    </location>
</feature>
<keyword evidence="3" id="KW-1185">Reference proteome</keyword>
<dbReference type="KEGG" id="scad:DN051_06670"/>
<organism evidence="2 3">
    <name type="scientific">Streptomyces cadmiisoli</name>
    <dbReference type="NCBI Taxonomy" id="2184053"/>
    <lineage>
        <taxon>Bacteria</taxon>
        <taxon>Bacillati</taxon>
        <taxon>Actinomycetota</taxon>
        <taxon>Actinomycetes</taxon>
        <taxon>Kitasatosporales</taxon>
        <taxon>Streptomycetaceae</taxon>
        <taxon>Streptomyces</taxon>
        <taxon>Streptomyces aurantiacus group</taxon>
    </lineage>
</organism>
<dbReference type="SUPFAM" id="SSF141571">
    <property type="entry name" value="Pentapeptide repeat-like"/>
    <property type="match status" value="1"/>
</dbReference>
<dbReference type="PANTHER" id="PTHR14136">
    <property type="entry name" value="BTB_POZ DOMAIN-CONTAINING PROTEIN KCTD9"/>
    <property type="match status" value="1"/>
</dbReference>
<dbReference type="RefSeq" id="WP_112438222.1">
    <property type="nucleotide sequence ID" value="NZ_CP030073.1"/>
</dbReference>
<dbReference type="EMBL" id="CP030073">
    <property type="protein sequence ID" value="AWW36362.1"/>
    <property type="molecule type" value="Genomic_DNA"/>
</dbReference>
<name>A0A2Z4ITT3_9ACTN</name>
<dbReference type="AlphaFoldDB" id="A0A2Z4ITT3"/>
<dbReference type="InterPro" id="IPR051082">
    <property type="entry name" value="Pentapeptide-BTB/POZ_domain"/>
</dbReference>
<dbReference type="Pfam" id="PF00805">
    <property type="entry name" value="Pentapeptide"/>
    <property type="match status" value="3"/>
</dbReference>
<evidence type="ECO:0008006" key="4">
    <source>
        <dbReference type="Google" id="ProtNLM"/>
    </source>
</evidence>
<evidence type="ECO:0000256" key="1">
    <source>
        <dbReference type="SAM" id="MobiDB-lite"/>
    </source>
</evidence>
<dbReference type="Proteomes" id="UP000249616">
    <property type="component" value="Chromosome"/>
</dbReference>
<evidence type="ECO:0000313" key="2">
    <source>
        <dbReference type="EMBL" id="AWW36362.1"/>
    </source>
</evidence>
<gene>
    <name evidence="2" type="ORF">DN051_06670</name>
</gene>
<sequence length="250" mass="26875">MTNRPTEQVLRELLYLASPDSSEQGRAQAAEAIARSGDEPLPDSELTRLANALRPPEASDHPVDLRGADLAGGNLYQVSLQGADLTGADLRRCDLTFADLSGARLLECDARDAVLDNATLIGVDLSRARLESASMQHVDLTGASLQDVCLRDADLTDARLAQTLLHSADLRNCDLSGADLSSALGMLSIDDLQGVRWSTATQWPASQPDLWYEIRDSSTAVSPGVFRVGRDYNRDHANESVTGPRAPSHV</sequence>
<dbReference type="PANTHER" id="PTHR14136:SF17">
    <property type="entry name" value="BTB_POZ DOMAIN-CONTAINING PROTEIN KCTD9"/>
    <property type="match status" value="1"/>
</dbReference>
<proteinExistence type="predicted"/>
<dbReference type="InterPro" id="IPR001646">
    <property type="entry name" value="5peptide_repeat"/>
</dbReference>
<protein>
    <recommendedName>
        <fullName evidence="4">Pentapeptide repeat-containing protein</fullName>
    </recommendedName>
</protein>
<evidence type="ECO:0000313" key="3">
    <source>
        <dbReference type="Proteomes" id="UP000249616"/>
    </source>
</evidence>